<gene>
    <name evidence="2" type="primary">LOC142177113</name>
</gene>
<reference evidence="2" key="2">
    <citation type="submission" date="2025-08" db="UniProtKB">
        <authorList>
            <consortium name="RefSeq"/>
        </authorList>
    </citation>
    <scope>IDENTIFICATION</scope>
    <source>
        <tissue evidence="2">Leaf</tissue>
    </source>
</reference>
<dbReference type="RefSeq" id="XP_075101679.1">
    <property type="nucleotide sequence ID" value="XM_075245578.1"/>
</dbReference>
<reference evidence="1" key="1">
    <citation type="journal article" date="2014" name="Nat. Commun.">
        <title>The tobacco genome sequence and its comparison with those of tomato and potato.</title>
        <authorList>
            <person name="Sierro N."/>
            <person name="Battey J.N."/>
            <person name="Ouadi S."/>
            <person name="Bakaher N."/>
            <person name="Bovet L."/>
            <person name="Willig A."/>
            <person name="Goepfert S."/>
            <person name="Peitsch M.C."/>
            <person name="Ivanov N.V."/>
        </authorList>
    </citation>
    <scope>NUCLEOTIDE SEQUENCE [LARGE SCALE GENOMIC DNA]</scope>
</reference>
<sequence>MAREAVEFFQAQFTEERIPTNFDIIQRVPRMMSQDQNARLWEEPTMEGVKASIFGLNGDSASGPDGFTGQFYQARWEVVCDDVLNMVRAFFCGAELPNFITHTNLILLSKKKNVAIFSDIRAISLRNFSNKIISRVIHESFVKGRSIVENILLTQDIIKDIRLRGKPSNIVIKLDMEKAYDRVSWLFIIKVLRKMGFAAEVLGRALDALFDNPDFIGFGMPKWSQNINYLSCVDNTIIFYYSHYGAVHLIMNVLEEYEAVSGFTGAIQAMEGQAIGRHGKTYVFLKVREVWISDPYMICLRLCLPNFGGRLQMRDEVEHQVWWQLKNGNSYFWYDNWTGLGALYHASGPDHWNPKEETLPHVFLTSPVARYVMNYYSAPVGIRTYGKQLVQVINEWWSKPVNTCLKAVYQAMPSLIVWHLWKKRNSGKHGKSVSINRLIFQISTSIQMLLKVRRPGFKGVTANWPDLHEKLSQHIPKLICTKVMWELPPVGWIKCNTDGAYRGVNGGVSYGLCIRDGIGYIIYAQADANEDATNNVAEAHAILEALRYITQMQCPSCITETDSLRMKRVLDEVWEPPWSIANQIDEIKTLLSKGDFKIFHVLREGNKLADHLVNLTLDQQHIVHVLSFWELDTQGRRILNNVKLQIPYIRVKTAKPNAN</sequence>
<keyword evidence="1" id="KW-1185">Reference proteome</keyword>
<evidence type="ECO:0000313" key="2">
    <source>
        <dbReference type="RefSeq" id="XP_075101679.1"/>
    </source>
</evidence>
<accession>A0AC58TWU6</accession>
<protein>
    <submittedName>
        <fullName evidence="2">Uncharacterized protein LOC142177113</fullName>
    </submittedName>
</protein>
<dbReference type="Proteomes" id="UP000790787">
    <property type="component" value="Chromosome 23"/>
</dbReference>
<evidence type="ECO:0000313" key="1">
    <source>
        <dbReference type="Proteomes" id="UP000790787"/>
    </source>
</evidence>
<organism evidence="1 2">
    <name type="scientific">Nicotiana tabacum</name>
    <name type="common">Common tobacco</name>
    <dbReference type="NCBI Taxonomy" id="4097"/>
    <lineage>
        <taxon>Eukaryota</taxon>
        <taxon>Viridiplantae</taxon>
        <taxon>Streptophyta</taxon>
        <taxon>Embryophyta</taxon>
        <taxon>Tracheophyta</taxon>
        <taxon>Spermatophyta</taxon>
        <taxon>Magnoliopsida</taxon>
        <taxon>eudicotyledons</taxon>
        <taxon>Gunneridae</taxon>
        <taxon>Pentapetalae</taxon>
        <taxon>asterids</taxon>
        <taxon>lamiids</taxon>
        <taxon>Solanales</taxon>
        <taxon>Solanaceae</taxon>
        <taxon>Nicotianoideae</taxon>
        <taxon>Nicotianeae</taxon>
        <taxon>Nicotiana</taxon>
    </lineage>
</organism>
<proteinExistence type="predicted"/>
<name>A0AC58TWU6_TOBAC</name>